<keyword evidence="3" id="KW-0460">Magnesium</keyword>
<evidence type="ECO:0000256" key="2">
    <source>
        <dbReference type="ARBA" id="ARBA00022801"/>
    </source>
</evidence>
<evidence type="ECO:0000256" key="1">
    <source>
        <dbReference type="ARBA" id="ARBA00010702"/>
    </source>
</evidence>
<dbReference type="Pfam" id="PF03747">
    <property type="entry name" value="ADP_ribosyl_GH"/>
    <property type="match status" value="1"/>
</dbReference>
<dbReference type="EMBL" id="CP009245">
    <property type="protein sequence ID" value="APT85539.1"/>
    <property type="molecule type" value="Genomic_DNA"/>
</dbReference>
<accession>A0A1L7CIA1</accession>
<dbReference type="SUPFAM" id="SSF101478">
    <property type="entry name" value="ADP-ribosylglycohydrolase"/>
    <property type="match status" value="1"/>
</dbReference>
<feature type="binding site" evidence="3">
    <location>
        <position position="266"/>
    </location>
    <ligand>
        <name>Mg(2+)</name>
        <dbReference type="ChEBI" id="CHEBI:18420"/>
        <label>1</label>
    </ligand>
</feature>
<feature type="binding site" evidence="3">
    <location>
        <position position="265"/>
    </location>
    <ligand>
        <name>Mg(2+)</name>
        <dbReference type="ChEBI" id="CHEBI:18420"/>
        <label>1</label>
    </ligand>
</feature>
<gene>
    <name evidence="4" type="ORF">CAQU_11315</name>
</gene>
<evidence type="ECO:0000313" key="5">
    <source>
        <dbReference type="Proteomes" id="UP000185478"/>
    </source>
</evidence>
<evidence type="ECO:0000256" key="3">
    <source>
        <dbReference type="PIRSR" id="PIRSR605502-1"/>
    </source>
</evidence>
<dbReference type="OrthoDB" id="9798107at2"/>
<comment type="cofactor">
    <cofactor evidence="3">
        <name>Mg(2+)</name>
        <dbReference type="ChEBI" id="CHEBI:18420"/>
    </cofactor>
    <text evidence="3">Binds 2 magnesium ions per subunit.</text>
</comment>
<name>A0A1L7CIA1_9CORY</name>
<dbReference type="GO" id="GO:0016787">
    <property type="term" value="F:hydrolase activity"/>
    <property type="evidence" value="ECO:0007669"/>
    <property type="project" value="UniProtKB-KW"/>
</dbReference>
<keyword evidence="2" id="KW-0378">Hydrolase</keyword>
<evidence type="ECO:0000313" key="4">
    <source>
        <dbReference type="EMBL" id="APT85539.1"/>
    </source>
</evidence>
<dbReference type="STRING" id="1431546.CAQU_11315"/>
<feature type="binding site" evidence="3">
    <location>
        <position position="66"/>
    </location>
    <ligand>
        <name>Mg(2+)</name>
        <dbReference type="ChEBI" id="CHEBI:18420"/>
        <label>1</label>
    </ligand>
</feature>
<dbReference type="InterPro" id="IPR005502">
    <property type="entry name" value="Ribosyl_crysJ1"/>
</dbReference>
<reference evidence="4 5" key="1">
    <citation type="submission" date="2014-08" db="EMBL/GenBank/DDBJ databases">
        <title>Complete genome sequence of Corynebacterium aquilae S-613T(T) (=DSM 44791(T)), isolated from the choana of a healthy golden eagle.</title>
        <authorList>
            <person name="Ruckert C."/>
            <person name="Albersmeier A."/>
            <person name="Winkler A."/>
            <person name="Kalinowski J."/>
        </authorList>
    </citation>
    <scope>NUCLEOTIDE SEQUENCE [LARGE SCALE GENOMIC DNA]</scope>
    <source>
        <strain evidence="4 5">S-613</strain>
    </source>
</reference>
<comment type="similarity">
    <text evidence="1">Belongs to the ADP-ribosylglycohydrolase family.</text>
</comment>
<dbReference type="AlphaFoldDB" id="A0A1L7CIA1"/>
<feature type="binding site" evidence="3">
    <location>
        <position position="65"/>
    </location>
    <ligand>
        <name>Mg(2+)</name>
        <dbReference type="ChEBI" id="CHEBI:18420"/>
        <label>1</label>
    </ligand>
</feature>
<proteinExistence type="inferred from homology"/>
<dbReference type="Proteomes" id="UP000185478">
    <property type="component" value="Chromosome"/>
</dbReference>
<keyword evidence="5" id="KW-1185">Reference proteome</keyword>
<dbReference type="Gene3D" id="1.10.4080.10">
    <property type="entry name" value="ADP-ribosylation/Crystallin J1"/>
    <property type="match status" value="1"/>
</dbReference>
<dbReference type="InterPro" id="IPR036705">
    <property type="entry name" value="Ribosyl_crysJ1_sf"/>
</dbReference>
<feature type="binding site" evidence="3">
    <location>
        <position position="263"/>
    </location>
    <ligand>
        <name>Mg(2+)</name>
        <dbReference type="ChEBI" id="CHEBI:18420"/>
        <label>1</label>
    </ligand>
</feature>
<dbReference type="InterPro" id="IPR050792">
    <property type="entry name" value="ADP-ribosylglycohydrolase"/>
</dbReference>
<keyword evidence="3" id="KW-0479">Metal-binding</keyword>
<dbReference type="GO" id="GO:0046872">
    <property type="term" value="F:metal ion binding"/>
    <property type="evidence" value="ECO:0007669"/>
    <property type="project" value="UniProtKB-KW"/>
</dbReference>
<evidence type="ECO:0008006" key="6">
    <source>
        <dbReference type="Google" id="ProtNLM"/>
    </source>
</evidence>
<dbReference type="RefSeq" id="WP_075727702.1">
    <property type="nucleotide sequence ID" value="NZ_CP009245.1"/>
</dbReference>
<dbReference type="PANTHER" id="PTHR16222">
    <property type="entry name" value="ADP-RIBOSYLGLYCOHYDROLASE"/>
    <property type="match status" value="1"/>
</dbReference>
<dbReference type="KEGG" id="caqu:CAQU_11315"/>
<feature type="binding site" evidence="3">
    <location>
        <position position="67"/>
    </location>
    <ligand>
        <name>Mg(2+)</name>
        <dbReference type="ChEBI" id="CHEBI:18420"/>
        <label>1</label>
    </ligand>
</feature>
<dbReference type="PANTHER" id="PTHR16222:SF24">
    <property type="entry name" value="ADP-RIBOSYLHYDROLASE ARH3"/>
    <property type="match status" value="1"/>
</dbReference>
<sequence length="329" mass="35559">MNPHHQTHTTLRDRARGCLLGQFIGDSLGSLVEFQPPEHIRATYPHGVRDMADGGTFNILAGQPTDDSQMAMMLIHSLLGATRDENKLPHYDADDCRNRYRWWLDTDPFDVGNTVAAALLGAPGVDSQSNGSLMRVSPIAVAYAAADDQQQAIARAMDAAEQDAQITHLNEVVIDSNRVYVAAMVVGIRGGGVDEMIATARAQAQTPQVREALDRAVAGDYHAYEQHMGWVLLSLCLSFWALAASRTSGVEQALVDVISVGGDTDTHAAIAGALLGSAYGAKQWPGRWVATVLLCTPDEPRLAEGKRLRREFFATDLLRQADTLVGVAD</sequence>
<protein>
    <recommendedName>
        <fullName evidence="6">ADP-ribosylglycohydrolase</fullName>
    </recommendedName>
</protein>
<organism evidence="4 5">
    <name type="scientific">Corynebacterium aquilae DSM 44791</name>
    <dbReference type="NCBI Taxonomy" id="1431546"/>
    <lineage>
        <taxon>Bacteria</taxon>
        <taxon>Bacillati</taxon>
        <taxon>Actinomycetota</taxon>
        <taxon>Actinomycetes</taxon>
        <taxon>Mycobacteriales</taxon>
        <taxon>Corynebacteriaceae</taxon>
        <taxon>Corynebacterium</taxon>
    </lineage>
</organism>